<evidence type="ECO:0000313" key="7">
    <source>
        <dbReference type="Proteomes" id="UP000256964"/>
    </source>
</evidence>
<gene>
    <name evidence="6" type="ORF">OH76DRAFT_1478151</name>
</gene>
<dbReference type="Gene3D" id="3.30.160.60">
    <property type="entry name" value="Classic Zinc Finger"/>
    <property type="match status" value="2"/>
</dbReference>
<proteinExistence type="predicted"/>
<reference evidence="6 7" key="1">
    <citation type="journal article" date="2018" name="Biotechnol. Biofuels">
        <title>Integrative visual omics of the white-rot fungus Polyporus brumalis exposes the biotechnological potential of its oxidative enzymes for delignifying raw plant biomass.</title>
        <authorList>
            <person name="Miyauchi S."/>
            <person name="Rancon A."/>
            <person name="Drula E."/>
            <person name="Hage H."/>
            <person name="Chaduli D."/>
            <person name="Favel A."/>
            <person name="Grisel S."/>
            <person name="Henrissat B."/>
            <person name="Herpoel-Gimbert I."/>
            <person name="Ruiz-Duenas F.J."/>
            <person name="Chevret D."/>
            <person name="Hainaut M."/>
            <person name="Lin J."/>
            <person name="Wang M."/>
            <person name="Pangilinan J."/>
            <person name="Lipzen A."/>
            <person name="Lesage-Meessen L."/>
            <person name="Navarro D."/>
            <person name="Riley R."/>
            <person name="Grigoriev I.V."/>
            <person name="Zhou S."/>
            <person name="Raouche S."/>
            <person name="Rosso M.N."/>
        </authorList>
    </citation>
    <scope>NUCLEOTIDE SEQUENCE [LARGE SCALE GENOMIC DNA]</scope>
    <source>
        <strain evidence="6 7">BRFM 1820</strain>
    </source>
</reference>
<accession>A0A371DSI0</accession>
<dbReference type="SMART" id="SM00355">
    <property type="entry name" value="ZnF_C2H2"/>
    <property type="match status" value="3"/>
</dbReference>
<dbReference type="SUPFAM" id="SSF57667">
    <property type="entry name" value="beta-beta-alpha zinc fingers"/>
    <property type="match status" value="1"/>
</dbReference>
<evidence type="ECO:0000256" key="3">
    <source>
        <dbReference type="ARBA" id="ARBA00022833"/>
    </source>
</evidence>
<keyword evidence="3" id="KW-0862">Zinc</keyword>
<dbReference type="PANTHER" id="PTHR23235">
    <property type="entry name" value="KRUEPPEL-LIKE TRANSCRIPTION FACTOR"/>
    <property type="match status" value="1"/>
</dbReference>
<dbReference type="OrthoDB" id="8117402at2759"/>
<evidence type="ECO:0000259" key="5">
    <source>
        <dbReference type="PROSITE" id="PS50157"/>
    </source>
</evidence>
<dbReference type="STRING" id="139420.A0A371DSI0"/>
<evidence type="ECO:0000256" key="1">
    <source>
        <dbReference type="ARBA" id="ARBA00022723"/>
    </source>
</evidence>
<evidence type="ECO:0000313" key="6">
    <source>
        <dbReference type="EMBL" id="RDX55513.1"/>
    </source>
</evidence>
<dbReference type="GO" id="GO:0000978">
    <property type="term" value="F:RNA polymerase II cis-regulatory region sequence-specific DNA binding"/>
    <property type="evidence" value="ECO:0007669"/>
    <property type="project" value="TreeGrafter"/>
</dbReference>
<dbReference type="EMBL" id="KZ857382">
    <property type="protein sequence ID" value="RDX55513.1"/>
    <property type="molecule type" value="Genomic_DNA"/>
</dbReference>
<dbReference type="PROSITE" id="PS50157">
    <property type="entry name" value="ZINC_FINGER_C2H2_2"/>
    <property type="match status" value="1"/>
</dbReference>
<evidence type="ECO:0000256" key="4">
    <source>
        <dbReference type="PROSITE-ProRule" id="PRU00042"/>
    </source>
</evidence>
<dbReference type="InterPro" id="IPR013087">
    <property type="entry name" value="Znf_C2H2_type"/>
</dbReference>
<organism evidence="6 7">
    <name type="scientific">Lentinus brumalis</name>
    <dbReference type="NCBI Taxonomy" id="2498619"/>
    <lineage>
        <taxon>Eukaryota</taxon>
        <taxon>Fungi</taxon>
        <taxon>Dikarya</taxon>
        <taxon>Basidiomycota</taxon>
        <taxon>Agaricomycotina</taxon>
        <taxon>Agaricomycetes</taxon>
        <taxon>Polyporales</taxon>
        <taxon>Polyporaceae</taxon>
        <taxon>Lentinus</taxon>
    </lineage>
</organism>
<protein>
    <recommendedName>
        <fullName evidence="5">C2H2-type domain-containing protein</fullName>
    </recommendedName>
</protein>
<feature type="domain" description="C2H2-type" evidence="5">
    <location>
        <begin position="593"/>
        <end position="620"/>
    </location>
</feature>
<sequence length="670" mass="73202">MATYDSHGYTSVFPINDITNPKQARSLLLRRYLAENASTTSYTHFEYTQEPLIDVNDEPCASALEFRVPLLPAGPSSSDFQSNAPSFEPAAYGTPWTPWYETATGVVPEMRALAQAPVYATVSIPLPGLESAAAAGPASVPTSLAQTVCMRPATAMDDVMEVDSPALSLRDICHVEFSESSFDSLALPPTIAQNSSDLLIPRAPHLTNDGAYSECPSADYVTASGTSTSSVPSLIYDSFSGSECNPLSASSSYKISELLRSSPGPPLGIWLGERAFSSSPPLVGLYVDVNMRELALQAKTPSICVNPADVMTDSLIFPSPTMDSSPILEYKMETPSAPVCVIVTSTERRTMTSPRRSSSPATNYSADLTRQFLIGDEFPDEAISAIMSVLKTSSVKSEPQPTFIPAESVCPAQTLKENVVVAPQPLYPQRGQTYPGSDLGILHPSLGNPKAPGPGSHQHKRVPLADLPIPQPQYADSSHALYNYDGYQHATTTYTFAPPVPPGPAAGRPLSPILNAHAGISLEDLRRRADDYRARHEGADLDKNFLQCFAGRLSARGEMLDEHRCYVMGCEQRNKRRDHILVHVGAHVEHRPWMCRHCGMRFLRKNECKRHEAGHGGRKPFSCPICAPYQEKSFVRQDLLKRHLRVAHGAQGAVARKKRTFKDEEEDYWP</sequence>
<keyword evidence="7" id="KW-1185">Reference proteome</keyword>
<dbReference type="PANTHER" id="PTHR23235:SF120">
    <property type="entry name" value="KRUPPEL-LIKE FACTOR 15"/>
    <property type="match status" value="1"/>
</dbReference>
<keyword evidence="1" id="KW-0479">Metal-binding</keyword>
<name>A0A371DSI0_9APHY</name>
<dbReference type="Proteomes" id="UP000256964">
    <property type="component" value="Unassembled WGS sequence"/>
</dbReference>
<dbReference type="PROSITE" id="PS00028">
    <property type="entry name" value="ZINC_FINGER_C2H2_1"/>
    <property type="match status" value="1"/>
</dbReference>
<dbReference type="GO" id="GO:0008270">
    <property type="term" value="F:zinc ion binding"/>
    <property type="evidence" value="ECO:0007669"/>
    <property type="project" value="UniProtKB-KW"/>
</dbReference>
<dbReference type="InterPro" id="IPR036236">
    <property type="entry name" value="Znf_C2H2_sf"/>
</dbReference>
<keyword evidence="2 4" id="KW-0863">Zinc-finger</keyword>
<dbReference type="AlphaFoldDB" id="A0A371DSI0"/>
<dbReference type="GO" id="GO:0000981">
    <property type="term" value="F:DNA-binding transcription factor activity, RNA polymerase II-specific"/>
    <property type="evidence" value="ECO:0007669"/>
    <property type="project" value="TreeGrafter"/>
</dbReference>
<evidence type="ECO:0000256" key="2">
    <source>
        <dbReference type="ARBA" id="ARBA00022771"/>
    </source>
</evidence>